<dbReference type="Gene3D" id="3.90.930.1">
    <property type="match status" value="1"/>
</dbReference>
<sequence length="212" mass="24793">MRNLICLIFLIISLTTQAQEPKKISYDLYLKYSCDSMMIKSNGFWLTKNENDSTYSFMPDSDGTCILPEKGIYNLELYSPKGNLRRSIEIDSDKIDTLIIPPIYLSSTSEHIGPTYYFYVYCGEKCHGKYMIYRNTGELWQKGRFKNGQLGKLTTYLKNGQIESLKKNGFLNDKNIEYDENGKLLMEFKFFLLYSKVKLYNPKTNDYLSRSF</sequence>
<proteinExistence type="predicted"/>
<accession>A0A2P8CFM1</accession>
<evidence type="ECO:0000313" key="5">
    <source>
        <dbReference type="Proteomes" id="UP000396862"/>
    </source>
</evidence>
<dbReference type="EMBL" id="BLAU01000001">
    <property type="protein sequence ID" value="GET23290.1"/>
    <property type="molecule type" value="Genomic_DNA"/>
</dbReference>
<reference evidence="3 4" key="1">
    <citation type="submission" date="2018-03" db="EMBL/GenBank/DDBJ databases">
        <title>Genomic Encyclopedia of Archaeal and Bacterial Type Strains, Phase II (KMG-II): from individual species to whole genera.</title>
        <authorList>
            <person name="Goeker M."/>
        </authorList>
    </citation>
    <scope>NUCLEOTIDE SEQUENCE [LARGE SCALE GENOMIC DNA]</scope>
    <source>
        <strain evidence="3 4">DSM 27267</strain>
    </source>
</reference>
<dbReference type="EMBL" id="PYGC01000003">
    <property type="protein sequence ID" value="PSK83746.1"/>
    <property type="molecule type" value="Genomic_DNA"/>
</dbReference>
<keyword evidence="5" id="KW-1185">Reference proteome</keyword>
<reference evidence="2 5" key="2">
    <citation type="submission" date="2019-10" db="EMBL/GenBank/DDBJ databases">
        <title>Prolixibacter strains distinguished by the presence of nitrate reductase genes were adept at nitrate-dependent anaerobic corrosion of metallic iron and carbon steel.</title>
        <authorList>
            <person name="Iino T."/>
            <person name="Shono N."/>
            <person name="Ito K."/>
            <person name="Nakamura R."/>
            <person name="Sueoka K."/>
            <person name="Harayama S."/>
            <person name="Ohkuma M."/>
        </authorList>
    </citation>
    <scope>NUCLEOTIDE SEQUENCE [LARGE SCALE GENOMIC DNA]</scope>
    <source>
        <strain evidence="2 5">MIC1-1</strain>
    </source>
</reference>
<dbReference type="RefSeq" id="WP_106541586.1">
    <property type="nucleotide sequence ID" value="NZ_PYGC01000003.1"/>
</dbReference>
<feature type="chain" id="PRO_5015143788" description="MORN repeat protein" evidence="1">
    <location>
        <begin position="19"/>
        <end position="212"/>
    </location>
</feature>
<keyword evidence="1" id="KW-0732">Signal</keyword>
<protein>
    <recommendedName>
        <fullName evidence="6">MORN repeat protein</fullName>
    </recommendedName>
</protein>
<name>A0A2P8CFM1_9BACT</name>
<dbReference type="AlphaFoldDB" id="A0A2P8CFM1"/>
<dbReference type="Proteomes" id="UP000396862">
    <property type="component" value="Unassembled WGS sequence"/>
</dbReference>
<comment type="caution">
    <text evidence="3">The sequence shown here is derived from an EMBL/GenBank/DDBJ whole genome shotgun (WGS) entry which is preliminary data.</text>
</comment>
<organism evidence="3 4">
    <name type="scientific">Prolixibacter denitrificans</name>
    <dbReference type="NCBI Taxonomy" id="1541063"/>
    <lineage>
        <taxon>Bacteria</taxon>
        <taxon>Pseudomonadati</taxon>
        <taxon>Bacteroidota</taxon>
        <taxon>Bacteroidia</taxon>
        <taxon>Marinilabiliales</taxon>
        <taxon>Prolixibacteraceae</taxon>
        <taxon>Prolixibacter</taxon>
    </lineage>
</organism>
<evidence type="ECO:0000313" key="4">
    <source>
        <dbReference type="Proteomes" id="UP000240621"/>
    </source>
</evidence>
<dbReference type="Proteomes" id="UP000240621">
    <property type="component" value="Unassembled WGS sequence"/>
</dbReference>
<evidence type="ECO:0000313" key="3">
    <source>
        <dbReference type="EMBL" id="PSK83746.1"/>
    </source>
</evidence>
<evidence type="ECO:0008006" key="6">
    <source>
        <dbReference type="Google" id="ProtNLM"/>
    </source>
</evidence>
<evidence type="ECO:0000313" key="2">
    <source>
        <dbReference type="EMBL" id="GET23290.1"/>
    </source>
</evidence>
<evidence type="ECO:0000256" key="1">
    <source>
        <dbReference type="SAM" id="SignalP"/>
    </source>
</evidence>
<feature type="signal peptide" evidence="1">
    <location>
        <begin position="1"/>
        <end position="18"/>
    </location>
</feature>
<gene>
    <name evidence="3" type="ORF">CLV93_103161</name>
    <name evidence="2" type="ORF">JCM18694_35360</name>
</gene>
<dbReference type="SUPFAM" id="SSF82185">
    <property type="entry name" value="Histone H3 K4-specific methyltransferase SET7/9 N-terminal domain"/>
    <property type="match status" value="1"/>
</dbReference>